<evidence type="ECO:0000256" key="1">
    <source>
        <dbReference type="ARBA" id="ARBA00010479"/>
    </source>
</evidence>
<dbReference type="Gene3D" id="3.90.1150.210">
    <property type="entry name" value="F-actin capping protein, beta subunit"/>
    <property type="match status" value="1"/>
</dbReference>
<keyword evidence="9" id="KW-1185">Reference proteome</keyword>
<dbReference type="InterPro" id="IPR042489">
    <property type="entry name" value="CapZ_alpha_1"/>
</dbReference>
<dbReference type="SUPFAM" id="SSF90096">
    <property type="entry name" value="Subunits of heterodimeric actin filament capping protein Capz"/>
    <property type="match status" value="1"/>
</dbReference>
<dbReference type="PRINTS" id="PR00191">
    <property type="entry name" value="FACTINCAPA"/>
</dbReference>
<dbReference type="EMBL" id="ML220113">
    <property type="protein sequence ID" value="TGZ84414.1"/>
    <property type="molecule type" value="Genomic_DNA"/>
</dbReference>
<dbReference type="GO" id="GO:0051015">
    <property type="term" value="F:actin filament binding"/>
    <property type="evidence" value="ECO:0007669"/>
    <property type="project" value="TreeGrafter"/>
</dbReference>
<comment type="similarity">
    <text evidence="1 6">Belongs to the F-actin-capping protein alpha subunit family.</text>
</comment>
<dbReference type="PROSITE" id="PS00749">
    <property type="entry name" value="F_ACTIN_CAPPING_A_2"/>
    <property type="match status" value="1"/>
</dbReference>
<evidence type="ECO:0000256" key="3">
    <source>
        <dbReference type="ARBA" id="ARBA00022467"/>
    </source>
</evidence>
<evidence type="ECO:0000256" key="4">
    <source>
        <dbReference type="ARBA" id="ARBA00023203"/>
    </source>
</evidence>
<dbReference type="GO" id="GO:0051016">
    <property type="term" value="P:barbed-end actin filament capping"/>
    <property type="evidence" value="ECO:0007669"/>
    <property type="project" value="UniProtKB-UniRule"/>
</dbReference>
<dbReference type="InParanoid" id="A0A4S2N5Q7"/>
<dbReference type="InterPro" id="IPR042276">
    <property type="entry name" value="CapZ_alpha/beta_2"/>
</dbReference>
<reference evidence="8 9" key="1">
    <citation type="submission" date="2019-04" db="EMBL/GenBank/DDBJ databases">
        <title>Comparative genomics and transcriptomics to analyze fruiting body development in filamentous ascomycetes.</title>
        <authorList>
            <consortium name="DOE Joint Genome Institute"/>
            <person name="Lutkenhaus R."/>
            <person name="Traeger S."/>
            <person name="Breuer J."/>
            <person name="Kuo A."/>
            <person name="Lipzen A."/>
            <person name="Pangilinan J."/>
            <person name="Dilworth D."/>
            <person name="Sandor L."/>
            <person name="Poggeler S."/>
            <person name="Barry K."/>
            <person name="Grigoriev I.V."/>
            <person name="Nowrousian M."/>
        </authorList>
    </citation>
    <scope>NUCLEOTIDE SEQUENCE [LARGE SCALE GENOMIC DNA]</scope>
    <source>
        <strain evidence="8 9">CBS 389.68</strain>
    </source>
</reference>
<dbReference type="InterPro" id="IPR017865">
    <property type="entry name" value="F-actin_cap_asu_CS"/>
</dbReference>
<proteinExistence type="inferred from homology"/>
<accession>A0A4S2N5Q7</accession>
<protein>
    <recommendedName>
        <fullName evidence="2 6">F-actin-capping protein subunit alpha</fullName>
    </recommendedName>
</protein>
<dbReference type="FunFam" id="3.90.1150.210:FF:000003">
    <property type="entry name" value="F-actin-capping protein subunit alpha"/>
    <property type="match status" value="1"/>
</dbReference>
<feature type="region of interest" description="Disordered" evidence="7">
    <location>
        <begin position="266"/>
        <end position="286"/>
    </location>
</feature>
<organism evidence="8 9">
    <name type="scientific">Ascodesmis nigricans</name>
    <dbReference type="NCBI Taxonomy" id="341454"/>
    <lineage>
        <taxon>Eukaryota</taxon>
        <taxon>Fungi</taxon>
        <taxon>Dikarya</taxon>
        <taxon>Ascomycota</taxon>
        <taxon>Pezizomycotina</taxon>
        <taxon>Pezizomycetes</taxon>
        <taxon>Pezizales</taxon>
        <taxon>Ascodesmidaceae</taxon>
        <taxon>Ascodesmis</taxon>
    </lineage>
</organism>
<evidence type="ECO:0000313" key="8">
    <source>
        <dbReference type="EMBL" id="TGZ84414.1"/>
    </source>
</evidence>
<evidence type="ECO:0000256" key="7">
    <source>
        <dbReference type="SAM" id="MobiDB-lite"/>
    </source>
</evidence>
<dbReference type="AlphaFoldDB" id="A0A4S2N5Q7"/>
<dbReference type="GO" id="GO:0008290">
    <property type="term" value="C:F-actin capping protein complex"/>
    <property type="evidence" value="ECO:0007669"/>
    <property type="project" value="UniProtKB-UniRule"/>
</dbReference>
<dbReference type="Proteomes" id="UP000298138">
    <property type="component" value="Unassembled WGS sequence"/>
</dbReference>
<dbReference type="InterPro" id="IPR002189">
    <property type="entry name" value="CapZ_alpha"/>
</dbReference>
<comment type="function">
    <text evidence="5 6">F-actin-capping proteins bind in a Ca(2+)-independent manner to the fast growing ends of actin filaments (barbed end) thereby blocking the exchange of subunits at these ends. Unlike other capping proteins (such as gelsolin and severin), these proteins do not sever actin filaments.</text>
</comment>
<dbReference type="PANTHER" id="PTHR10653:SF0">
    <property type="entry name" value="F-ACTIN-CAPPING PROTEIN SUBUNIT ALPHA"/>
    <property type="match status" value="1"/>
</dbReference>
<gene>
    <name evidence="8" type="ORF">EX30DRAFT_393912</name>
</gene>
<dbReference type="OrthoDB" id="340550at2759"/>
<evidence type="ECO:0000256" key="2">
    <source>
        <dbReference type="ARBA" id="ARBA00014038"/>
    </source>
</evidence>
<dbReference type="STRING" id="341454.A0A4S2N5Q7"/>
<dbReference type="PANTHER" id="PTHR10653">
    <property type="entry name" value="F-ACTIN-CAPPING PROTEIN SUBUNIT ALPHA"/>
    <property type="match status" value="1"/>
</dbReference>
<feature type="compositionally biased region" description="Basic and acidic residues" evidence="7">
    <location>
        <begin position="276"/>
        <end position="286"/>
    </location>
</feature>
<name>A0A4S2N5Q7_9PEZI</name>
<keyword evidence="4 6" id="KW-0009">Actin-binding</keyword>
<sequence>MSPEALEIASNFILDAPPGELQDVRADIESLLGDDASLIEELTPAIEQYNKEQLVSVVLPGGSQRVIVSEYNELPDGRYFDVESQSSWAFDHVTQKASAVQTYTLESKHADIIKSAVRSLSTHLSEHYPALPSSGIYPSTDDSTIAVVIVGNKYSPSNFWNGRWRSFFQFDPSNGSLTGTIKVDVHYYEDGNVRLLTKKSVEAQLGSGASGAELVKAVAAEEKKYQEELNREFVKLAEGTFKGLRRQLPVTRQKIDWEKIGTYKLGQDIGGGRNNDGGKDNECGRQ</sequence>
<evidence type="ECO:0000256" key="6">
    <source>
        <dbReference type="RuleBase" id="RU365077"/>
    </source>
</evidence>
<dbReference type="Pfam" id="PF01267">
    <property type="entry name" value="F-actin_cap_A"/>
    <property type="match status" value="1"/>
</dbReference>
<dbReference type="PROSITE" id="PS00748">
    <property type="entry name" value="F_ACTIN_CAPPING_A_1"/>
    <property type="match status" value="1"/>
</dbReference>
<dbReference type="FunCoup" id="A0A4S2N5Q7">
    <property type="interactions" value="793"/>
</dbReference>
<evidence type="ECO:0000313" key="9">
    <source>
        <dbReference type="Proteomes" id="UP000298138"/>
    </source>
</evidence>
<dbReference type="GO" id="GO:0030479">
    <property type="term" value="C:actin cortical patch"/>
    <property type="evidence" value="ECO:0007669"/>
    <property type="project" value="TreeGrafter"/>
</dbReference>
<keyword evidence="3 6" id="KW-0117">Actin capping</keyword>
<dbReference type="Gene3D" id="3.30.1140.60">
    <property type="entry name" value="F-actin capping protein, alpha subunit"/>
    <property type="match status" value="1"/>
</dbReference>
<dbReference type="InterPro" id="IPR037282">
    <property type="entry name" value="CapZ_alpha/beta"/>
</dbReference>
<comment type="subunit">
    <text evidence="6">Heterodimer of an alpha and a beta subunit.</text>
</comment>
<evidence type="ECO:0000256" key="5">
    <source>
        <dbReference type="ARBA" id="ARBA00025389"/>
    </source>
</evidence>
<dbReference type="GO" id="GO:0030036">
    <property type="term" value="P:actin cytoskeleton organization"/>
    <property type="evidence" value="ECO:0007669"/>
    <property type="project" value="TreeGrafter"/>
</dbReference>